<evidence type="ECO:0000259" key="2">
    <source>
        <dbReference type="Pfam" id="PF02591"/>
    </source>
</evidence>
<keyword evidence="5" id="KW-1185">Reference proteome</keyword>
<dbReference type="PANTHER" id="PTHR39082">
    <property type="entry name" value="PHOSPHOLIPASE C-BETA-2-RELATED"/>
    <property type="match status" value="1"/>
</dbReference>
<dbReference type="RefSeq" id="WP_073190761.1">
    <property type="nucleotide sequence ID" value="NZ_FQZG01000093.1"/>
</dbReference>
<organism evidence="4 5">
    <name type="scientific">Tessaracoccus bendigoensis DSM 12906</name>
    <dbReference type="NCBI Taxonomy" id="1123357"/>
    <lineage>
        <taxon>Bacteria</taxon>
        <taxon>Bacillati</taxon>
        <taxon>Actinomycetota</taxon>
        <taxon>Actinomycetes</taxon>
        <taxon>Propionibacteriales</taxon>
        <taxon>Propionibacteriaceae</taxon>
        <taxon>Tessaracoccus</taxon>
    </lineage>
</organism>
<dbReference type="Pfam" id="PF02591">
    <property type="entry name" value="Zn_ribbon_9"/>
    <property type="match status" value="1"/>
</dbReference>
<name>A0A1M6MP64_9ACTN</name>
<dbReference type="InterPro" id="IPR052376">
    <property type="entry name" value="Oxidative_Scav/Glycosyltrans"/>
</dbReference>
<dbReference type="PANTHER" id="PTHR39082:SF1">
    <property type="entry name" value="SCAVENGER RECEPTOR CLASS A MEMBER 3"/>
    <property type="match status" value="1"/>
</dbReference>
<protein>
    <submittedName>
        <fullName evidence="4">Uncharacterized protein</fullName>
    </submittedName>
</protein>
<feature type="domain" description="CT398-like coiled coil hairpin" evidence="3">
    <location>
        <begin position="14"/>
        <end position="194"/>
    </location>
</feature>
<dbReference type="Gene3D" id="1.10.287.1490">
    <property type="match status" value="1"/>
</dbReference>
<evidence type="ECO:0000259" key="3">
    <source>
        <dbReference type="Pfam" id="PF24481"/>
    </source>
</evidence>
<dbReference type="EMBL" id="FQZG01000093">
    <property type="protein sequence ID" value="SHJ85271.1"/>
    <property type="molecule type" value="Genomic_DNA"/>
</dbReference>
<keyword evidence="1" id="KW-0175">Coiled coil</keyword>
<feature type="coiled-coil region" evidence="1">
    <location>
        <begin position="97"/>
        <end position="145"/>
    </location>
</feature>
<dbReference type="OrthoDB" id="9784388at2"/>
<accession>A0A1M6MP64</accession>
<gene>
    <name evidence="4" type="ORF">SAMN02745244_03415</name>
</gene>
<dbReference type="InterPro" id="IPR056003">
    <property type="entry name" value="CT398_CC_hairpin"/>
</dbReference>
<evidence type="ECO:0000313" key="4">
    <source>
        <dbReference type="EMBL" id="SHJ85271.1"/>
    </source>
</evidence>
<dbReference type="InterPro" id="IPR003743">
    <property type="entry name" value="Zf-RING_7"/>
</dbReference>
<dbReference type="Proteomes" id="UP000184512">
    <property type="component" value="Unassembled WGS sequence"/>
</dbReference>
<reference evidence="4 5" key="1">
    <citation type="submission" date="2016-11" db="EMBL/GenBank/DDBJ databases">
        <authorList>
            <person name="Jaros S."/>
            <person name="Januszkiewicz K."/>
            <person name="Wedrychowicz H."/>
        </authorList>
    </citation>
    <scope>NUCLEOTIDE SEQUENCE [LARGE SCALE GENOMIC DNA]</scope>
    <source>
        <strain evidence="4 5">DSM 12906</strain>
    </source>
</reference>
<evidence type="ECO:0000256" key="1">
    <source>
        <dbReference type="SAM" id="Coils"/>
    </source>
</evidence>
<evidence type="ECO:0000313" key="5">
    <source>
        <dbReference type="Proteomes" id="UP000184512"/>
    </source>
</evidence>
<sequence length="246" mass="26581">MLADPAAQRTLLTLADLDSEVARVQHAARSLPQHKAIASLMEARQAVTDELVASSIEVDDLGVAVSKAEADLAPVKARLVRNQQRVDDGSVSDPKILRSLTDEVAHLTRRISELEDAELELMSQLEEATAHRDKIAAQKAEVETRLRDEVAGRDVAVGKLRKEAADLAETRAPIAGRIPADLLGLYEKLRKSSGLGAAAVKSGRCGGCQLQLTPADLDAYRRSPVDQVLRCVECDRILVRTPESGI</sequence>
<proteinExistence type="predicted"/>
<dbReference type="STRING" id="1123357.SAMN02745244_03415"/>
<dbReference type="Pfam" id="PF24481">
    <property type="entry name" value="CT398_CC"/>
    <property type="match status" value="1"/>
</dbReference>
<feature type="domain" description="C4-type zinc ribbon" evidence="2">
    <location>
        <begin position="204"/>
        <end position="238"/>
    </location>
</feature>
<dbReference type="AlphaFoldDB" id="A0A1M6MP64"/>